<comment type="caution">
    <text evidence="2">The sequence shown here is derived from an EMBL/GenBank/DDBJ whole genome shotgun (WGS) entry which is preliminary data.</text>
</comment>
<evidence type="ECO:0000313" key="2">
    <source>
        <dbReference type="EMBL" id="RCL85675.1"/>
    </source>
</evidence>
<keyword evidence="1" id="KW-0472">Membrane</keyword>
<dbReference type="AlphaFoldDB" id="A0A368EN78"/>
<evidence type="ECO:0000256" key="1">
    <source>
        <dbReference type="SAM" id="Phobius"/>
    </source>
</evidence>
<reference evidence="2 3" key="1">
    <citation type="journal article" date="2018" name="Microbiome">
        <title>Fine metagenomic profile of the Mediterranean stratified and mixed water columns revealed by assembly and recruitment.</title>
        <authorList>
            <person name="Haro-Moreno J.M."/>
            <person name="Lopez-Perez M."/>
            <person name="De La Torre J.R."/>
            <person name="Picazo A."/>
            <person name="Camacho A."/>
            <person name="Rodriguez-Valera F."/>
        </authorList>
    </citation>
    <scope>NUCLEOTIDE SEQUENCE [LARGE SCALE GENOMIC DNA]</scope>
    <source>
        <strain evidence="2">MED-G50</strain>
    </source>
</reference>
<feature type="transmembrane region" description="Helical" evidence="1">
    <location>
        <begin position="234"/>
        <end position="255"/>
    </location>
</feature>
<dbReference type="EMBL" id="QOQK01000001">
    <property type="protein sequence ID" value="RCL85675.1"/>
    <property type="molecule type" value="Genomic_DNA"/>
</dbReference>
<dbReference type="Proteomes" id="UP000252289">
    <property type="component" value="Unassembled WGS sequence"/>
</dbReference>
<keyword evidence="1" id="KW-0812">Transmembrane</keyword>
<protein>
    <submittedName>
        <fullName evidence="2">Uncharacterized protein</fullName>
    </submittedName>
</protein>
<evidence type="ECO:0000313" key="3">
    <source>
        <dbReference type="Proteomes" id="UP000252289"/>
    </source>
</evidence>
<keyword evidence="1" id="KW-1133">Transmembrane helix</keyword>
<sequence length="409" mass="45091">MSSSQKEFHDEADGLSHLSSDAQTMLADLATDKATRKYVTLPMNGEAPGADQEVHSFEADIMPSEQTELNAMVFDAFTSDEIDTQKYDETFDETFDEPGDSDKVDKDVPITNEFDIPDRGGDQLMNLMTDVEADYADVAAASGDLSTLVRDMHDALPNFAKSSDEDEEVGNNTNEADNNFAPVSHLEQLKLRFAAGLNKIKGGQASGVADADAPGVVRKIFEAEISSSPIPKTAVLAFVLLLVAVLPPILNFTYIQPSISENNRKADEIKIFQGQIAKNNKRSGDLLSQIKLLEKRSENLAGTLVDRERFDFLLQRFLAAFERFGVEIISITNDVDAESKFIVGNNLPVLINTVTVELESRFKIYQSIRQEFIDEIKNVAIIEESLIAKQDTNLLSVSLKMAIALKGKE</sequence>
<proteinExistence type="predicted"/>
<name>A0A368EN78_9PROT</name>
<accession>A0A368EN78</accession>
<organism evidence="2 3">
    <name type="scientific">PS1 clade bacterium</name>
    <dbReference type="NCBI Taxonomy" id="2175152"/>
    <lineage>
        <taxon>Bacteria</taxon>
        <taxon>Pseudomonadati</taxon>
        <taxon>Pseudomonadota</taxon>
        <taxon>Alphaproteobacteria</taxon>
        <taxon>PS1 clade</taxon>
    </lineage>
</organism>
<gene>
    <name evidence="2" type="ORF">DBW64_00360</name>
</gene>